<dbReference type="GO" id="GO:0019901">
    <property type="term" value="F:protein kinase binding"/>
    <property type="evidence" value="ECO:0007669"/>
    <property type="project" value="TreeGrafter"/>
</dbReference>
<dbReference type="SUPFAM" id="SSF50156">
    <property type="entry name" value="PDZ domain-like"/>
    <property type="match status" value="4"/>
</dbReference>
<dbReference type="PROSITE" id="PS51450">
    <property type="entry name" value="LRR"/>
    <property type="match status" value="6"/>
</dbReference>
<dbReference type="CDD" id="cd06704">
    <property type="entry name" value="PDZ1_Scribble-like"/>
    <property type="match status" value="1"/>
</dbReference>
<feature type="compositionally biased region" description="Basic and acidic residues" evidence="3">
    <location>
        <begin position="2296"/>
        <end position="2323"/>
    </location>
</feature>
<feature type="compositionally biased region" description="Polar residues" evidence="3">
    <location>
        <begin position="922"/>
        <end position="939"/>
    </location>
</feature>
<feature type="region of interest" description="Disordered" evidence="3">
    <location>
        <begin position="2012"/>
        <end position="2043"/>
    </location>
</feature>
<feature type="compositionally biased region" description="Polar residues" evidence="3">
    <location>
        <begin position="2279"/>
        <end position="2295"/>
    </location>
</feature>
<dbReference type="GO" id="GO:0016323">
    <property type="term" value="C:basolateral plasma membrane"/>
    <property type="evidence" value="ECO:0007669"/>
    <property type="project" value="TreeGrafter"/>
</dbReference>
<feature type="region of interest" description="Disordered" evidence="3">
    <location>
        <begin position="896"/>
        <end position="939"/>
    </location>
</feature>
<dbReference type="Pfam" id="PF00595">
    <property type="entry name" value="PDZ"/>
    <property type="match status" value="4"/>
</dbReference>
<dbReference type="GO" id="GO:0043113">
    <property type="term" value="P:receptor clustering"/>
    <property type="evidence" value="ECO:0007669"/>
    <property type="project" value="TreeGrafter"/>
</dbReference>
<feature type="compositionally biased region" description="Low complexity" evidence="3">
    <location>
        <begin position="1475"/>
        <end position="1485"/>
    </location>
</feature>
<feature type="region of interest" description="Disordered" evidence="3">
    <location>
        <begin position="377"/>
        <end position="421"/>
    </location>
</feature>
<dbReference type="InterPro" id="IPR001611">
    <property type="entry name" value="Leu-rich_rpt"/>
</dbReference>
<dbReference type="InterPro" id="IPR055414">
    <property type="entry name" value="LRR_R13L4/SHOC2-like"/>
</dbReference>
<evidence type="ECO:0000259" key="4">
    <source>
        <dbReference type="PROSITE" id="PS50106"/>
    </source>
</evidence>
<dbReference type="InterPro" id="IPR003591">
    <property type="entry name" value="Leu-rich_rpt_typical-subtyp"/>
</dbReference>
<feature type="compositionally biased region" description="Polar residues" evidence="3">
    <location>
        <begin position="466"/>
        <end position="480"/>
    </location>
</feature>
<evidence type="ECO:0000256" key="2">
    <source>
        <dbReference type="ARBA" id="ARBA00022737"/>
    </source>
</evidence>
<dbReference type="Pfam" id="PF23598">
    <property type="entry name" value="LRR_14"/>
    <property type="match status" value="1"/>
</dbReference>
<feature type="region of interest" description="Disordered" evidence="3">
    <location>
        <begin position="1911"/>
        <end position="1971"/>
    </location>
</feature>
<feature type="compositionally biased region" description="Basic and acidic residues" evidence="3">
    <location>
        <begin position="482"/>
        <end position="492"/>
    </location>
</feature>
<dbReference type="InterPro" id="IPR050614">
    <property type="entry name" value="Synaptic_Scaffolding_LAP-MAGUK"/>
</dbReference>
<evidence type="ECO:0000256" key="3">
    <source>
        <dbReference type="SAM" id="MobiDB-lite"/>
    </source>
</evidence>
<feature type="compositionally biased region" description="Polar residues" evidence="3">
    <location>
        <begin position="710"/>
        <end position="741"/>
    </location>
</feature>
<dbReference type="SMART" id="SM00228">
    <property type="entry name" value="PDZ"/>
    <property type="match status" value="4"/>
</dbReference>
<feature type="region of interest" description="Disordered" evidence="3">
    <location>
        <begin position="2268"/>
        <end position="2353"/>
    </location>
</feature>
<name>A0A1B6FDU5_9HEMI</name>
<dbReference type="SMART" id="SM00364">
    <property type="entry name" value="LRR_BAC"/>
    <property type="match status" value="11"/>
</dbReference>
<feature type="region of interest" description="Disordered" evidence="3">
    <location>
        <begin position="2177"/>
        <end position="2203"/>
    </location>
</feature>
<dbReference type="InterPro" id="IPR032675">
    <property type="entry name" value="LRR_dom_sf"/>
</dbReference>
<feature type="region of interest" description="Disordered" evidence="3">
    <location>
        <begin position="708"/>
        <end position="741"/>
    </location>
</feature>
<dbReference type="PANTHER" id="PTHR23119:SF44">
    <property type="entry name" value="PROTEIN LAP4"/>
    <property type="match status" value="1"/>
</dbReference>
<dbReference type="GO" id="GO:0098968">
    <property type="term" value="P:neurotransmitter receptor transport postsynaptic membrane to endosome"/>
    <property type="evidence" value="ECO:0007669"/>
    <property type="project" value="TreeGrafter"/>
</dbReference>
<feature type="region of interest" description="Disordered" evidence="3">
    <location>
        <begin position="2066"/>
        <end position="2112"/>
    </location>
</feature>
<feature type="region of interest" description="Disordered" evidence="3">
    <location>
        <begin position="1751"/>
        <end position="1808"/>
    </location>
</feature>
<dbReference type="CDD" id="cd06701">
    <property type="entry name" value="PDZ4_Scribble-like"/>
    <property type="match status" value="1"/>
</dbReference>
<dbReference type="FunFam" id="2.30.42.10:FF:000064">
    <property type="entry name" value="protein lap4 isoform X1"/>
    <property type="match status" value="1"/>
</dbReference>
<feature type="compositionally biased region" description="Low complexity" evidence="3">
    <location>
        <begin position="1865"/>
        <end position="1879"/>
    </location>
</feature>
<feature type="compositionally biased region" description="Pro residues" evidence="3">
    <location>
        <begin position="2083"/>
        <end position="2103"/>
    </location>
</feature>
<dbReference type="FunFam" id="2.30.42.10:FF:000074">
    <property type="entry name" value="protein scribble homolog isoform X2"/>
    <property type="match status" value="1"/>
</dbReference>
<feature type="compositionally biased region" description="Basic and acidic residues" evidence="3">
    <location>
        <begin position="1954"/>
        <end position="1971"/>
    </location>
</feature>
<dbReference type="GO" id="GO:0045197">
    <property type="term" value="P:establishment or maintenance of epithelial cell apical/basal polarity"/>
    <property type="evidence" value="ECO:0007669"/>
    <property type="project" value="TreeGrafter"/>
</dbReference>
<dbReference type="FunFam" id="3.80.10.10:FF:000036">
    <property type="entry name" value="protein scribble homolog isoform X1"/>
    <property type="match status" value="1"/>
</dbReference>
<feature type="compositionally biased region" description="Polar residues" evidence="3">
    <location>
        <begin position="1935"/>
        <end position="1953"/>
    </location>
</feature>
<feature type="compositionally biased region" description="Polar residues" evidence="3">
    <location>
        <begin position="1783"/>
        <end position="1808"/>
    </location>
</feature>
<dbReference type="FunFam" id="3.80.10.10:FF:000599">
    <property type="entry name" value="Leucine-rich repeat-containing protein"/>
    <property type="match status" value="1"/>
</dbReference>
<feature type="compositionally biased region" description="Polar residues" evidence="3">
    <location>
        <begin position="896"/>
        <end position="906"/>
    </location>
</feature>
<dbReference type="GO" id="GO:0005912">
    <property type="term" value="C:adherens junction"/>
    <property type="evidence" value="ECO:0007669"/>
    <property type="project" value="TreeGrafter"/>
</dbReference>
<feature type="region of interest" description="Disordered" evidence="3">
    <location>
        <begin position="461"/>
        <end position="494"/>
    </location>
</feature>
<dbReference type="Gene3D" id="3.80.10.10">
    <property type="entry name" value="Ribonuclease Inhibitor"/>
    <property type="match status" value="1"/>
</dbReference>
<feature type="compositionally biased region" description="Polar residues" evidence="3">
    <location>
        <begin position="2012"/>
        <end position="2025"/>
    </location>
</feature>
<feature type="domain" description="PDZ" evidence="4">
    <location>
        <begin position="614"/>
        <end position="701"/>
    </location>
</feature>
<dbReference type="PROSITE" id="PS50106">
    <property type="entry name" value="PDZ"/>
    <property type="match status" value="4"/>
</dbReference>
<protein>
    <recommendedName>
        <fullName evidence="4">PDZ domain-containing protein</fullName>
    </recommendedName>
</protein>
<keyword evidence="2" id="KW-0677">Repeat</keyword>
<dbReference type="GO" id="GO:0098887">
    <property type="term" value="P:neurotransmitter receptor transport, endosome to postsynaptic membrane"/>
    <property type="evidence" value="ECO:0007669"/>
    <property type="project" value="TreeGrafter"/>
</dbReference>
<dbReference type="CDD" id="cd06703">
    <property type="entry name" value="PDZ2_Scribble-like"/>
    <property type="match status" value="1"/>
</dbReference>
<dbReference type="GO" id="GO:0014069">
    <property type="term" value="C:postsynaptic density"/>
    <property type="evidence" value="ECO:0007669"/>
    <property type="project" value="TreeGrafter"/>
</dbReference>
<dbReference type="Pfam" id="PF13855">
    <property type="entry name" value="LRR_8"/>
    <property type="match status" value="1"/>
</dbReference>
<dbReference type="SMART" id="SM00365">
    <property type="entry name" value="LRR_SD22"/>
    <property type="match status" value="7"/>
</dbReference>
<sequence length="2353" mass="257752">LSDNEIQRLPPDIQNFESLVELDVSRNDIPDIPENIKNLRALQVADFSSNPIPRLPPGFVQLRNLTVLVLNDMSLTNLPPDFGSLTSLQSLELRENLLKSLPESLAQLTKLERLDLGDNEIDELPHHIGKLPALQELWLDHNQLQHLPPDVGQLKKLTCLDVSENRLEDLPSEIGGLINLTDLHLSQNMIETLPEGLGDLQKLTILKVDQNRLASLNSNIGKCECLQELILTENFLVELPVTIGNLVSLTNLNVDRNSLHNLPVEIGNLSQLGVLSLRDNKLSYLPAEVGNCKELHVLDVSGNRLQFLPMTLAQLNLKAVWLSENQAQPMLKFQTDIDEATGEEVLTCFLLPQLEYQADASAGKSDRHYQDYTLSPVDAANESDDDNWQEKEASRTHSVKFNTEDAESDTGKETTPFVRQNTPHPRELKAKAHKLFGKTKGNESREYTAEDAEEMKSIFRTERLSSNDVDQLTDQSSYSDSYPKETDQKDASKVPVNNSALVAFDEAEAAENSEIDEDNTETDQERHVGFDITSTLRTGVRPNRLHRRDTPHHLKNKRINQSSALDKDKVAAIIANAISKQRDDPASVSVFPTPPGSTHELDSTGVELAEETIEIRLERSAGGLGLSIAGGLGSTPFKGDDEGIFISRVTEGGPADLADLRVGDKLLSVNGHSLVGADHYGAVEVLRSSGHSLVLVISREVTRLVPLPNPKNSQSSVVAGTGDSACSSLSTSRAPSAASHNSVVTSGFESATGLNGPVDNKIANKKLSDTKDVEVIKQMVHTTLIRDQNGLGFSIAGGKGCPPFKDNNSEALYISRITEGGVADRNGKLQVGDRIVSINGVDMDGARHEQAVAMLTSLERYMRLVCEREVVVPRGGPRPSPSPVLNSFGKPAYTSSYLPGNTTGQNKPEAAVVAPRPMPRKLTSTSSVTSDTEPPQRTKPMTNEEFQAMIPARFLPNRDQSASESASEPTTLVTLTIKKPDHNLPNGIEFPEAPLTLGKVTETITKSTLTETVVTRVTDNQLVAPVIIEDVTLVKSGGSLGFSIIGGTDHSCIPFGSHQSGIFISHVVPGGIAHSSGKLRMGDRILAVNGEDITQYNHQDAVMTLLKPGDEINLKIQHDPLPEGFQELTLVKEEGEKLGMHIKGGLRGHRGNPLDRTDEGVFISKINSGGAAKRDGRLKVGMRLLEVNGVSLLGASHQEAVNALRNSGKAIHLVVCRGYDKTEVDRLLAEGKLIKERSERLSLSQSVSSLDRDDDSSDTFKQELEMKKELVEWEREEKEKRETMEVAVVEGEREKTTGDKVMDVVRAAELLAAQGQLETPRSPGGPQSQATDTLKTTTIVMSGHTLAPQLSPEAVKSIKPHKIEPPIPASNPTFPVVSIASSVPIVSPPLQVSPISIPSPSNVGKPRPASKPANQADAQREPKSSQVQTKVPDVDNKFDVESESETGSSVDSSEYSTETESETGDEKGEKDVQGSNSKASPSSHPSTEESGRTKPISIETQVDLPQETKKDYISELNIQVVPKPFQYTPLNSKITDTNSNVPTKPVKSSDDTVVVTKIKSFEQPSFYKSADQLQTSNYNTFPLLSGIKKQDRSESSVTLPRTGRNVRFEEIPNVKNIMELDHTVLKKPPPLSNVSKSMPSLNSPKSEHKFLTSITEIPSPSHVEYTNIQPTYAQSLVHTVAPTSQVYPSQTPYRVSSQLSQPPGNIPHLFHGQAPVMPIISNGIAYIPVQMSSPPVPTYFPPNSFPFYSPTSPKSLRGGPFSPTTPKPQHFNQQSHHSHFSFPTNKTSSALSYPNQTEHPVNEPSSSYPAPNFNSMIYSNQDYFNSPSFQGYNIERIPQPRDSVGSSSSTSNFVTPLHPIPYGHPQSSLPNNSQQQFPSYNSVYSDQYQKSTVSSQKHSLEPPIQSESLTNLQSKHEDSHGPQTTSEPSSLPFLTRSTGSNSSENQRNPSSSFAERRETTLKAPRPKSEVFSEKKLFESSARFAFLNKSLENFKTETKDIFESTNSREYTMTRVSETSTVEKQNQTAATPTTPPPPVNYSTLPSPHLSSPSWMEIFESTPPLLEGYGLHSTTVTNHQSGQPVPAAPPAAPPAPPPAAPLPAPPTNTNTASVSDKKKFFEKAMEESHHPSPKPERVFAFLSQDEVEKMKQEEDKKIASLSRTELKTWGHHTDEEDVAMELESDKRSSVPSPTDTLVSMGSIRTAKAERRMKERLLQEGLLSDEEDTDLSPAEQRALRAEKRAAWRQARLKSLEQDALQAQMVIKKMSEMIGGRTVEEPADNNNQPTTDHQNNISEVETTREKIISLELSTPERGEGEGGEESEHSATSPTSPLPPSDEATTKRRRRKKSKKSNQ</sequence>
<dbReference type="SMART" id="SM00369">
    <property type="entry name" value="LRR_TYP"/>
    <property type="match status" value="12"/>
</dbReference>
<gene>
    <name evidence="5" type="ORF">g.32024</name>
</gene>
<dbReference type="PANTHER" id="PTHR23119">
    <property type="entry name" value="DISCS LARGE"/>
    <property type="match status" value="1"/>
</dbReference>
<feature type="region of interest" description="Disordered" evidence="3">
    <location>
        <begin position="2215"/>
        <end position="2235"/>
    </location>
</feature>
<organism evidence="5">
    <name type="scientific">Cuerna arida</name>
    <dbReference type="NCBI Taxonomy" id="1464854"/>
    <lineage>
        <taxon>Eukaryota</taxon>
        <taxon>Metazoa</taxon>
        <taxon>Ecdysozoa</taxon>
        <taxon>Arthropoda</taxon>
        <taxon>Hexapoda</taxon>
        <taxon>Insecta</taxon>
        <taxon>Pterygota</taxon>
        <taxon>Neoptera</taxon>
        <taxon>Paraneoptera</taxon>
        <taxon>Hemiptera</taxon>
        <taxon>Auchenorrhyncha</taxon>
        <taxon>Membracoidea</taxon>
        <taxon>Cicadellidae</taxon>
        <taxon>Cicadellinae</taxon>
        <taxon>Proconiini</taxon>
        <taxon>Cuerna</taxon>
    </lineage>
</organism>
<dbReference type="GO" id="GO:0045211">
    <property type="term" value="C:postsynaptic membrane"/>
    <property type="evidence" value="ECO:0007669"/>
    <property type="project" value="TreeGrafter"/>
</dbReference>
<proteinExistence type="predicted"/>
<dbReference type="EMBL" id="GECZ01021412">
    <property type="protein sequence ID" value="JAS48357.1"/>
    <property type="molecule type" value="Transcribed_RNA"/>
</dbReference>
<dbReference type="InterPro" id="IPR036034">
    <property type="entry name" value="PDZ_sf"/>
</dbReference>
<feature type="compositionally biased region" description="Polar residues" evidence="3">
    <location>
        <begin position="2069"/>
        <end position="2080"/>
    </location>
</feature>
<dbReference type="InterPro" id="IPR001478">
    <property type="entry name" value="PDZ"/>
</dbReference>
<feature type="region of interest" description="Disordered" evidence="3">
    <location>
        <begin position="1830"/>
        <end position="1879"/>
    </location>
</feature>
<feature type="domain" description="PDZ" evidence="4">
    <location>
        <begin position="1030"/>
        <end position="1120"/>
    </location>
</feature>
<keyword evidence="1" id="KW-0433">Leucine-rich repeat</keyword>
<accession>A0A1B6FDU5</accession>
<feature type="compositionally biased region" description="Polar residues" evidence="3">
    <location>
        <begin position="2186"/>
        <end position="2196"/>
    </location>
</feature>
<feature type="compositionally biased region" description="Basic residues" evidence="3">
    <location>
        <begin position="2341"/>
        <end position="2353"/>
    </location>
</feature>
<dbReference type="SUPFAM" id="SSF52058">
    <property type="entry name" value="L domain-like"/>
    <property type="match status" value="1"/>
</dbReference>
<evidence type="ECO:0000256" key="1">
    <source>
        <dbReference type="ARBA" id="ARBA00022614"/>
    </source>
</evidence>
<feature type="compositionally biased region" description="Low complexity" evidence="3">
    <location>
        <begin position="1445"/>
        <end position="1456"/>
    </location>
</feature>
<feature type="compositionally biased region" description="Low complexity" evidence="3">
    <location>
        <begin position="1390"/>
        <end position="1401"/>
    </location>
</feature>
<dbReference type="Gene3D" id="2.30.42.10">
    <property type="match status" value="4"/>
</dbReference>
<feature type="domain" description="PDZ" evidence="4">
    <location>
        <begin position="1127"/>
        <end position="1219"/>
    </location>
</feature>
<dbReference type="GO" id="GO:0098609">
    <property type="term" value="P:cell-cell adhesion"/>
    <property type="evidence" value="ECO:0007669"/>
    <property type="project" value="TreeGrafter"/>
</dbReference>
<feature type="non-terminal residue" evidence="5">
    <location>
        <position position="1"/>
    </location>
</feature>
<evidence type="ECO:0000313" key="5">
    <source>
        <dbReference type="EMBL" id="JAS48357.1"/>
    </source>
</evidence>
<reference evidence="5" key="1">
    <citation type="submission" date="2015-11" db="EMBL/GenBank/DDBJ databases">
        <title>De novo transcriptome assembly of four potential Pierce s Disease insect vectors from Arizona vineyards.</title>
        <authorList>
            <person name="Tassone E.E."/>
        </authorList>
    </citation>
    <scope>NUCLEOTIDE SEQUENCE</scope>
</reference>
<feature type="region of interest" description="Disordered" evidence="3">
    <location>
        <begin position="1390"/>
        <end position="1505"/>
    </location>
</feature>
<feature type="domain" description="PDZ" evidence="4">
    <location>
        <begin position="781"/>
        <end position="870"/>
    </location>
</feature>